<sequence>MKIWYGFGTEHSTNLVMIGRFKDAATTERAHALIKEITTVLQAEEEAGRLTVGEPKDRYSDEVLKLLTDLNIYSVGSRELEQFLYDLTVRRDGNSIVVTTDEIDVQALLKVLLHKGARIEVYSAHNYPGTGHGRGE</sequence>
<dbReference type="RefSeq" id="WP_165230121.1">
    <property type="nucleotide sequence ID" value="NZ_JAAKZV010000002.1"/>
</dbReference>
<accession>A0A6G4TRE8</accession>
<dbReference type="Pfam" id="PF19902">
    <property type="entry name" value="DUF6375"/>
    <property type="match status" value="1"/>
</dbReference>
<dbReference type="EMBL" id="JAAKZV010000002">
    <property type="protein sequence ID" value="NGN62565.1"/>
    <property type="molecule type" value="Genomic_DNA"/>
</dbReference>
<dbReference type="Proteomes" id="UP000481583">
    <property type="component" value="Unassembled WGS sequence"/>
</dbReference>
<evidence type="ECO:0000313" key="1">
    <source>
        <dbReference type="EMBL" id="NGN62565.1"/>
    </source>
</evidence>
<comment type="caution">
    <text evidence="1">The sequence shown here is derived from an EMBL/GenBank/DDBJ whole genome shotgun (WGS) entry which is preliminary data.</text>
</comment>
<reference evidence="1 2" key="1">
    <citation type="submission" date="2020-02" db="EMBL/GenBank/DDBJ databases">
        <title>Whole-genome analyses of novel actinobacteria.</title>
        <authorList>
            <person name="Sahin N."/>
        </authorList>
    </citation>
    <scope>NUCLEOTIDE SEQUENCE [LARGE SCALE GENOMIC DNA]</scope>
    <source>
        <strain evidence="1 2">A7024</strain>
    </source>
</reference>
<dbReference type="AlphaFoldDB" id="A0A6G4TRE8"/>
<protein>
    <submittedName>
        <fullName evidence="1">Uncharacterized protein</fullName>
    </submittedName>
</protein>
<gene>
    <name evidence="1" type="ORF">G5C51_01420</name>
</gene>
<organism evidence="1 2">
    <name type="scientific">Streptomyces coryli</name>
    <dbReference type="NCBI Taxonomy" id="1128680"/>
    <lineage>
        <taxon>Bacteria</taxon>
        <taxon>Bacillati</taxon>
        <taxon>Actinomycetota</taxon>
        <taxon>Actinomycetes</taxon>
        <taxon>Kitasatosporales</taxon>
        <taxon>Streptomycetaceae</taxon>
        <taxon>Streptomyces</taxon>
    </lineage>
</organism>
<name>A0A6G4TRE8_9ACTN</name>
<evidence type="ECO:0000313" key="2">
    <source>
        <dbReference type="Proteomes" id="UP000481583"/>
    </source>
</evidence>
<dbReference type="InterPro" id="IPR045955">
    <property type="entry name" value="DUF6375"/>
</dbReference>
<keyword evidence="2" id="KW-1185">Reference proteome</keyword>
<proteinExistence type="predicted"/>